<organism evidence="8 9">
    <name type="scientific">Phascolomyces articulosus</name>
    <dbReference type="NCBI Taxonomy" id="60185"/>
    <lineage>
        <taxon>Eukaryota</taxon>
        <taxon>Fungi</taxon>
        <taxon>Fungi incertae sedis</taxon>
        <taxon>Mucoromycota</taxon>
        <taxon>Mucoromycotina</taxon>
        <taxon>Mucoromycetes</taxon>
        <taxon>Mucorales</taxon>
        <taxon>Lichtheimiaceae</taxon>
        <taxon>Phascolomyces</taxon>
    </lineage>
</organism>
<keyword evidence="9" id="KW-1185">Reference proteome</keyword>
<dbReference type="PANTHER" id="PTHR22950">
    <property type="entry name" value="AMINO ACID TRANSPORTER"/>
    <property type="match status" value="1"/>
</dbReference>
<feature type="transmembrane region" description="Helical" evidence="6">
    <location>
        <begin position="247"/>
        <end position="273"/>
    </location>
</feature>
<comment type="caution">
    <text evidence="8">The sequence shown here is derived from an EMBL/GenBank/DDBJ whole genome shotgun (WGS) entry which is preliminary data.</text>
</comment>
<proteinExistence type="inferred from homology"/>
<dbReference type="Proteomes" id="UP001209540">
    <property type="component" value="Unassembled WGS sequence"/>
</dbReference>
<feature type="transmembrane region" description="Helical" evidence="6">
    <location>
        <begin position="64"/>
        <end position="89"/>
    </location>
</feature>
<evidence type="ECO:0000256" key="1">
    <source>
        <dbReference type="ARBA" id="ARBA00004141"/>
    </source>
</evidence>
<evidence type="ECO:0000256" key="6">
    <source>
        <dbReference type="SAM" id="Phobius"/>
    </source>
</evidence>
<comment type="similarity">
    <text evidence="2">Belongs to the amino acid/polyamine transporter 2 family.</text>
</comment>
<evidence type="ECO:0000256" key="2">
    <source>
        <dbReference type="ARBA" id="ARBA00008066"/>
    </source>
</evidence>
<evidence type="ECO:0000259" key="7">
    <source>
        <dbReference type="Pfam" id="PF01490"/>
    </source>
</evidence>
<evidence type="ECO:0000313" key="8">
    <source>
        <dbReference type="EMBL" id="KAI9249743.1"/>
    </source>
</evidence>
<accession>A0AAD5JR89</accession>
<feature type="transmembrane region" description="Helical" evidence="6">
    <location>
        <begin position="110"/>
        <end position="131"/>
    </location>
</feature>
<keyword evidence="5 6" id="KW-0472">Membrane</keyword>
<feature type="transmembrane region" description="Helical" evidence="6">
    <location>
        <begin position="217"/>
        <end position="235"/>
    </location>
</feature>
<evidence type="ECO:0000256" key="3">
    <source>
        <dbReference type="ARBA" id="ARBA00022692"/>
    </source>
</evidence>
<dbReference type="InterPro" id="IPR013057">
    <property type="entry name" value="AA_transpt_TM"/>
</dbReference>
<reference evidence="8" key="2">
    <citation type="submission" date="2023-02" db="EMBL/GenBank/DDBJ databases">
        <authorList>
            <consortium name="DOE Joint Genome Institute"/>
            <person name="Mondo S.J."/>
            <person name="Chang Y."/>
            <person name="Wang Y."/>
            <person name="Ahrendt S."/>
            <person name="Andreopoulos W."/>
            <person name="Barry K."/>
            <person name="Beard J."/>
            <person name="Benny G.L."/>
            <person name="Blankenship S."/>
            <person name="Bonito G."/>
            <person name="Cuomo C."/>
            <person name="Desiro A."/>
            <person name="Gervers K.A."/>
            <person name="Hundley H."/>
            <person name="Kuo A."/>
            <person name="LaButti K."/>
            <person name="Lang B.F."/>
            <person name="Lipzen A."/>
            <person name="O'Donnell K."/>
            <person name="Pangilinan J."/>
            <person name="Reynolds N."/>
            <person name="Sandor L."/>
            <person name="Smith M.W."/>
            <person name="Tsang A."/>
            <person name="Grigoriev I.V."/>
            <person name="Stajich J.E."/>
            <person name="Spatafora J.W."/>
        </authorList>
    </citation>
    <scope>NUCLEOTIDE SEQUENCE</scope>
    <source>
        <strain evidence="8">RSA 2281</strain>
    </source>
</reference>
<protein>
    <submittedName>
        <fullName evidence="8">Transmembrane amino acid transporter protein-domain-containing protein</fullName>
    </submittedName>
</protein>
<keyword evidence="4 6" id="KW-1133">Transmembrane helix</keyword>
<feature type="domain" description="Amino acid transporter transmembrane" evidence="7">
    <location>
        <begin position="34"/>
        <end position="349"/>
    </location>
</feature>
<keyword evidence="3 6" id="KW-0812">Transmembrane</keyword>
<feature type="transmembrane region" description="Helical" evidence="6">
    <location>
        <begin position="176"/>
        <end position="197"/>
    </location>
</feature>
<dbReference type="GO" id="GO:0015179">
    <property type="term" value="F:L-amino acid transmembrane transporter activity"/>
    <property type="evidence" value="ECO:0007669"/>
    <property type="project" value="TreeGrafter"/>
</dbReference>
<sequence>MPKIAYFTSESSLNEQGGVGFHKNGYDIDRSNGGSSWFAYYNIVCLTLGTGMLGLPGACARGGWGAVALIIIAMIMSAYSGVILQPCMYKGKERRLSSYKEIAEEAFGKIGGWVSFFFTTWIIVGTPITYVVLAAQNINQLCVGTAGEIGMVAWTIIWTVMVGIPYIFIKSINKIAWVSGFGAIAMTTTIIITVALASIDAPNQVAVHHDNVIWEGFPVALATIAFGAGGNIVYANTEGQMKNPKQWPIVIIASLATLGAVFVLLAVGCYYVYGVDVVNPAYNSVPDVPARTVAIILVTINVIVSIPILLVPFAADLSDMMNITVERFGNRKEFIIRSLLRTAILVLIVQLYFILPILFYWRLSGFCNKHIIELAWGVLTVLFGLVGLIFGTWAAVEDLVKAFENGYEYKI</sequence>
<comment type="subcellular location">
    <subcellularLocation>
        <location evidence="1">Membrane</location>
        <topology evidence="1">Multi-pass membrane protein</topology>
    </subcellularLocation>
</comment>
<dbReference type="Pfam" id="PF01490">
    <property type="entry name" value="Aa_trans"/>
    <property type="match status" value="1"/>
</dbReference>
<reference evidence="8" key="1">
    <citation type="journal article" date="2022" name="IScience">
        <title>Evolution of zygomycete secretomes and the origins of terrestrial fungal ecologies.</title>
        <authorList>
            <person name="Chang Y."/>
            <person name="Wang Y."/>
            <person name="Mondo S."/>
            <person name="Ahrendt S."/>
            <person name="Andreopoulos W."/>
            <person name="Barry K."/>
            <person name="Beard J."/>
            <person name="Benny G.L."/>
            <person name="Blankenship S."/>
            <person name="Bonito G."/>
            <person name="Cuomo C."/>
            <person name="Desiro A."/>
            <person name="Gervers K.A."/>
            <person name="Hundley H."/>
            <person name="Kuo A."/>
            <person name="LaButti K."/>
            <person name="Lang B.F."/>
            <person name="Lipzen A."/>
            <person name="O'Donnell K."/>
            <person name="Pangilinan J."/>
            <person name="Reynolds N."/>
            <person name="Sandor L."/>
            <person name="Smith M.E."/>
            <person name="Tsang A."/>
            <person name="Grigoriev I.V."/>
            <person name="Stajich J.E."/>
            <person name="Spatafora J.W."/>
        </authorList>
    </citation>
    <scope>NUCLEOTIDE SEQUENCE</scope>
    <source>
        <strain evidence="8">RSA 2281</strain>
    </source>
</reference>
<feature type="transmembrane region" description="Helical" evidence="6">
    <location>
        <begin position="374"/>
        <end position="396"/>
    </location>
</feature>
<name>A0AAD5JR89_9FUNG</name>
<feature type="transmembrane region" description="Helical" evidence="6">
    <location>
        <begin position="151"/>
        <end position="169"/>
    </location>
</feature>
<feature type="transmembrane region" description="Helical" evidence="6">
    <location>
        <begin position="38"/>
        <end position="58"/>
    </location>
</feature>
<dbReference type="AlphaFoldDB" id="A0AAD5JR89"/>
<dbReference type="GO" id="GO:0016020">
    <property type="term" value="C:membrane"/>
    <property type="evidence" value="ECO:0007669"/>
    <property type="project" value="UniProtKB-SubCell"/>
</dbReference>
<evidence type="ECO:0000256" key="5">
    <source>
        <dbReference type="ARBA" id="ARBA00023136"/>
    </source>
</evidence>
<gene>
    <name evidence="8" type="ORF">BDA99DRAFT_548703</name>
</gene>
<evidence type="ECO:0000256" key="4">
    <source>
        <dbReference type="ARBA" id="ARBA00022989"/>
    </source>
</evidence>
<feature type="transmembrane region" description="Helical" evidence="6">
    <location>
        <begin position="293"/>
        <end position="317"/>
    </location>
</feature>
<evidence type="ECO:0000313" key="9">
    <source>
        <dbReference type="Proteomes" id="UP001209540"/>
    </source>
</evidence>
<dbReference type="EMBL" id="JAIXMP010000034">
    <property type="protein sequence ID" value="KAI9249743.1"/>
    <property type="molecule type" value="Genomic_DNA"/>
</dbReference>
<feature type="transmembrane region" description="Helical" evidence="6">
    <location>
        <begin position="338"/>
        <end position="362"/>
    </location>
</feature>